<dbReference type="AlphaFoldDB" id="A0A6N6N104"/>
<dbReference type="SUPFAM" id="SSF56281">
    <property type="entry name" value="Metallo-hydrolase/oxidoreductase"/>
    <property type="match status" value="1"/>
</dbReference>
<dbReference type="PANTHER" id="PTHR13754">
    <property type="entry name" value="METALLO-BETA-LACTAMASE SUPERFAMILY PROTEIN"/>
    <property type="match status" value="1"/>
</dbReference>
<accession>A0A6N6N104</accession>
<evidence type="ECO:0000313" key="3">
    <source>
        <dbReference type="Proteomes" id="UP000438699"/>
    </source>
</evidence>
<name>A0A6N6N104_9BACT</name>
<dbReference type="PANTHER" id="PTHR13754:SF18">
    <property type="entry name" value="7,8-DIHYDROPTERIN-6-METHYL-4-(BETA-D-RIBOFURANOSYL)-AMINOBENZENE-5'-PHOSPHATE SYNTHASE"/>
    <property type="match status" value="1"/>
</dbReference>
<dbReference type="InterPro" id="IPR052926">
    <property type="entry name" value="Metallo-beta-lactamase_dom"/>
</dbReference>
<sequence>MRLSVLVDNNTLIDRYFLGEPGLSFHVEDCGRNVLFDAGYSDAFLRNAPRMGIDLRQLNAVVLSHSHVDHSWGLAPLFRMFTESMIEGLACPRPEFVAHPEVFLSRHVDGLPEIGSFLQQDAVSRFCDMNLSREPVWLTDDLVFLGEIPRNNDFESLEPLGTVRHPDGERDCFVREDSAMACRTDDGLVVITGCSHAGICNIIEHARAVCGEQRVRDVIGGFHLQNPPERQMQGTMDYFEALRAERVFACHCTDLASKIRLARVANLCEAGVGLQLEY</sequence>
<organism evidence="2 3">
    <name type="scientific">Pseudodesulfovibrio senegalensis</name>
    <dbReference type="NCBI Taxonomy" id="1721087"/>
    <lineage>
        <taxon>Bacteria</taxon>
        <taxon>Pseudomonadati</taxon>
        <taxon>Thermodesulfobacteriota</taxon>
        <taxon>Desulfovibrionia</taxon>
        <taxon>Desulfovibrionales</taxon>
        <taxon>Desulfovibrionaceae</taxon>
    </lineage>
</organism>
<dbReference type="Gene3D" id="3.60.15.10">
    <property type="entry name" value="Ribonuclease Z/Hydroxyacylglutathione hydrolase-like"/>
    <property type="match status" value="1"/>
</dbReference>
<dbReference type="OrthoDB" id="9803916at2"/>
<feature type="domain" description="Metallo-beta-lactamase" evidence="1">
    <location>
        <begin position="21"/>
        <end position="251"/>
    </location>
</feature>
<dbReference type="GO" id="GO:0016740">
    <property type="term" value="F:transferase activity"/>
    <property type="evidence" value="ECO:0007669"/>
    <property type="project" value="TreeGrafter"/>
</dbReference>
<dbReference type="SMART" id="SM00849">
    <property type="entry name" value="Lactamase_B"/>
    <property type="match status" value="1"/>
</dbReference>
<keyword evidence="3" id="KW-1185">Reference proteome</keyword>
<dbReference type="GO" id="GO:0016787">
    <property type="term" value="F:hydrolase activity"/>
    <property type="evidence" value="ECO:0007669"/>
    <property type="project" value="UniProtKB-KW"/>
</dbReference>
<evidence type="ECO:0000313" key="2">
    <source>
        <dbReference type="EMBL" id="KAB1441403.1"/>
    </source>
</evidence>
<reference evidence="2 3" key="1">
    <citation type="journal article" date="2017" name="Int. J. Syst. Evol. Microbiol.">
        <title>Desulfovibrio senegalensis sp. nov., a mesophilic sulfate reducer isolated from marine sediment.</title>
        <authorList>
            <person name="Thioye A."/>
            <person name="Gam Z.B.A."/>
            <person name="Mbengue M."/>
            <person name="Cayol J.L."/>
            <person name="Joseph-Bartoli M."/>
            <person name="Toure-Kane C."/>
            <person name="Labat M."/>
        </authorList>
    </citation>
    <scope>NUCLEOTIDE SEQUENCE [LARGE SCALE GENOMIC DNA]</scope>
    <source>
        <strain evidence="2 3">DSM 101509</strain>
    </source>
</reference>
<protein>
    <submittedName>
        <fullName evidence="2">MBL fold metallo-hydrolase</fullName>
    </submittedName>
</protein>
<keyword evidence="2" id="KW-0378">Hydrolase</keyword>
<dbReference type="RefSeq" id="WP_151151146.1">
    <property type="nucleotide sequence ID" value="NZ_WAIE01000004.1"/>
</dbReference>
<dbReference type="EMBL" id="WAIE01000004">
    <property type="protein sequence ID" value="KAB1441403.1"/>
    <property type="molecule type" value="Genomic_DNA"/>
</dbReference>
<dbReference type="InterPro" id="IPR036866">
    <property type="entry name" value="RibonucZ/Hydroxyglut_hydro"/>
</dbReference>
<dbReference type="CDD" id="cd07713">
    <property type="entry name" value="DHPS-like_MBL-fold"/>
    <property type="match status" value="1"/>
</dbReference>
<gene>
    <name evidence="2" type="ORF">F8A88_10675</name>
</gene>
<proteinExistence type="predicted"/>
<dbReference type="Pfam" id="PF00753">
    <property type="entry name" value="Lactamase_B"/>
    <property type="match status" value="1"/>
</dbReference>
<comment type="caution">
    <text evidence="2">The sequence shown here is derived from an EMBL/GenBank/DDBJ whole genome shotgun (WGS) entry which is preliminary data.</text>
</comment>
<dbReference type="Proteomes" id="UP000438699">
    <property type="component" value="Unassembled WGS sequence"/>
</dbReference>
<dbReference type="InterPro" id="IPR001279">
    <property type="entry name" value="Metallo-B-lactamas"/>
</dbReference>
<dbReference type="InterPro" id="IPR041712">
    <property type="entry name" value="DHPS-like_MBL-fold"/>
</dbReference>
<evidence type="ECO:0000259" key="1">
    <source>
        <dbReference type="SMART" id="SM00849"/>
    </source>
</evidence>